<name>A0A6N9YL54_9ACTN</name>
<dbReference type="PANTHER" id="PTHR46112">
    <property type="entry name" value="AMINOPEPTIDASE"/>
    <property type="match status" value="1"/>
</dbReference>
<feature type="domain" description="Creatinase N-terminal" evidence="2">
    <location>
        <begin position="25"/>
        <end position="182"/>
    </location>
</feature>
<dbReference type="InterPro" id="IPR029149">
    <property type="entry name" value="Creatin/AminoP/Spt16_N"/>
</dbReference>
<organism evidence="3 4">
    <name type="scientific">Phytoactinopolyspora alkaliphila</name>
    <dbReference type="NCBI Taxonomy" id="1783498"/>
    <lineage>
        <taxon>Bacteria</taxon>
        <taxon>Bacillati</taxon>
        <taxon>Actinomycetota</taxon>
        <taxon>Actinomycetes</taxon>
        <taxon>Jiangellales</taxon>
        <taxon>Jiangellaceae</taxon>
        <taxon>Phytoactinopolyspora</taxon>
    </lineage>
</organism>
<dbReference type="InterPro" id="IPR000994">
    <property type="entry name" value="Pept_M24"/>
</dbReference>
<evidence type="ECO:0000259" key="2">
    <source>
        <dbReference type="Pfam" id="PF01321"/>
    </source>
</evidence>
<evidence type="ECO:0000313" key="4">
    <source>
        <dbReference type="Proteomes" id="UP000469185"/>
    </source>
</evidence>
<evidence type="ECO:0000313" key="3">
    <source>
        <dbReference type="EMBL" id="NED95609.1"/>
    </source>
</evidence>
<dbReference type="CDD" id="cd01066">
    <property type="entry name" value="APP_MetAP"/>
    <property type="match status" value="1"/>
</dbReference>
<dbReference type="SUPFAM" id="SSF53092">
    <property type="entry name" value="Creatinase/prolidase N-terminal domain"/>
    <property type="match status" value="1"/>
</dbReference>
<dbReference type="InterPro" id="IPR036005">
    <property type="entry name" value="Creatinase/aminopeptidase-like"/>
</dbReference>
<accession>A0A6N9YL54</accession>
<evidence type="ECO:0000259" key="1">
    <source>
        <dbReference type="Pfam" id="PF00557"/>
    </source>
</evidence>
<reference evidence="3 4" key="1">
    <citation type="submission" date="2020-02" db="EMBL/GenBank/DDBJ databases">
        <authorList>
            <person name="Li X.-J."/>
            <person name="Feng X.-M."/>
        </authorList>
    </citation>
    <scope>NUCLEOTIDE SEQUENCE [LARGE SCALE GENOMIC DNA]</scope>
    <source>
        <strain evidence="3 4">CGMCC 4.7225</strain>
    </source>
</reference>
<dbReference type="Pfam" id="PF00557">
    <property type="entry name" value="Peptidase_M24"/>
    <property type="match status" value="1"/>
</dbReference>
<dbReference type="Pfam" id="PF01321">
    <property type="entry name" value="Creatinase_N"/>
    <property type="match status" value="1"/>
</dbReference>
<proteinExistence type="predicted"/>
<dbReference type="EMBL" id="JAAGOB010000004">
    <property type="protein sequence ID" value="NED95609.1"/>
    <property type="molecule type" value="Genomic_DNA"/>
</dbReference>
<dbReference type="AlphaFoldDB" id="A0A6N9YL54"/>
<keyword evidence="3" id="KW-0645">Protease</keyword>
<comment type="caution">
    <text evidence="3">The sequence shown here is derived from an EMBL/GenBank/DDBJ whole genome shotgun (WGS) entry which is preliminary data.</text>
</comment>
<dbReference type="Proteomes" id="UP000469185">
    <property type="component" value="Unassembled WGS sequence"/>
</dbReference>
<dbReference type="Gene3D" id="3.90.230.10">
    <property type="entry name" value="Creatinase/methionine aminopeptidase superfamily"/>
    <property type="match status" value="1"/>
</dbReference>
<dbReference type="RefSeq" id="WP_163818365.1">
    <property type="nucleotide sequence ID" value="NZ_JAAGOB010000004.1"/>
</dbReference>
<dbReference type="SUPFAM" id="SSF55920">
    <property type="entry name" value="Creatinase/aminopeptidase"/>
    <property type="match status" value="1"/>
</dbReference>
<dbReference type="GO" id="GO:0004177">
    <property type="term" value="F:aminopeptidase activity"/>
    <property type="evidence" value="ECO:0007669"/>
    <property type="project" value="UniProtKB-KW"/>
</dbReference>
<dbReference type="PANTHER" id="PTHR46112:SF2">
    <property type="entry name" value="XAA-PRO AMINOPEPTIDASE P-RELATED"/>
    <property type="match status" value="1"/>
</dbReference>
<dbReference type="Gene3D" id="3.40.350.10">
    <property type="entry name" value="Creatinase/prolidase N-terminal domain"/>
    <property type="match status" value="1"/>
</dbReference>
<sequence length="405" mass="43828">MSENRHEPGPGSLAPAGLAEDLPTRWSRLRGQMDSRELTWLLAVRDESVTYLSGYVSTTFRMHSRPIVALLGHDDLHVVAAETEVDSVRLRAPGAIVHSYVEMDPPGPGLPDGYLQFAPHAARVLDAIISDSPGSVGVDGFRASWPPVGQLTDLMPALSDRRASNNTATVDASALVWACRSVKSAWEQARMRHTAGVLSRVFDVMPDRIRPGMTEREISREFSIAQLELGAHEVGPHGSVARVHHGLFGGPTDAVWHPGDLLYLDGAPIIDGYWADFCRIYAARRPSPSEREGYARAVAGLDAARELVAAGESAAVVGEAMRRAMRVEPTEVGFGRFGHGIGLHVPEPPSLHPDDPTTFQPDNTVCLEPCVRHDGLNFVVEETCVITDSGLDLISPAAVRSIIEL</sequence>
<keyword evidence="3" id="KW-0378">Hydrolase</keyword>
<dbReference type="InterPro" id="IPR050659">
    <property type="entry name" value="Peptidase_M24B"/>
</dbReference>
<protein>
    <submittedName>
        <fullName evidence="3">Aminopeptidase P family protein</fullName>
    </submittedName>
</protein>
<feature type="domain" description="Peptidase M24" evidence="1">
    <location>
        <begin position="190"/>
        <end position="388"/>
    </location>
</feature>
<gene>
    <name evidence="3" type="ORF">G1H11_09820</name>
</gene>
<keyword evidence="3" id="KW-0031">Aminopeptidase</keyword>
<dbReference type="InterPro" id="IPR000587">
    <property type="entry name" value="Creatinase_N"/>
</dbReference>
<keyword evidence="4" id="KW-1185">Reference proteome</keyword>